<dbReference type="Proteomes" id="UP000217676">
    <property type="component" value="Chromosome"/>
</dbReference>
<evidence type="ECO:0000313" key="2">
    <source>
        <dbReference type="EMBL" id="BAU87118.1"/>
    </source>
</evidence>
<dbReference type="AlphaFoldDB" id="A0A169PAN9"/>
<keyword evidence="1" id="KW-1133">Transmembrane helix</keyword>
<feature type="transmembrane region" description="Helical" evidence="1">
    <location>
        <begin position="25"/>
        <end position="45"/>
    </location>
</feature>
<feature type="transmembrane region" description="Helical" evidence="1">
    <location>
        <begin position="174"/>
        <end position="198"/>
    </location>
</feature>
<feature type="transmembrane region" description="Helical" evidence="1">
    <location>
        <begin position="131"/>
        <end position="154"/>
    </location>
</feature>
<feature type="transmembrane region" description="Helical" evidence="1">
    <location>
        <begin position="205"/>
        <end position="229"/>
    </location>
</feature>
<dbReference type="Pfam" id="PF06168">
    <property type="entry name" value="DUF981"/>
    <property type="match status" value="1"/>
</dbReference>
<dbReference type="EMBL" id="AP017424">
    <property type="protein sequence ID" value="BAU87118.1"/>
    <property type="molecule type" value="Genomic_DNA"/>
</dbReference>
<name>A0A169PAN9_STRLU</name>
<evidence type="ECO:0008006" key="4">
    <source>
        <dbReference type="Google" id="ProtNLM"/>
    </source>
</evidence>
<gene>
    <name evidence="2" type="ORF">SLA_6249</name>
</gene>
<evidence type="ECO:0000256" key="1">
    <source>
        <dbReference type="SAM" id="Phobius"/>
    </source>
</evidence>
<feature type="transmembrane region" description="Helical" evidence="1">
    <location>
        <begin position="57"/>
        <end position="77"/>
    </location>
</feature>
<keyword evidence="3" id="KW-1185">Reference proteome</keyword>
<reference evidence="2 3" key="1">
    <citation type="journal article" date="2016" name="Genome Announc.">
        <title>Complete Genome Sequence of Thiostrepton-Producing Streptomyces laurentii ATCC 31255.</title>
        <authorList>
            <person name="Doi K."/>
            <person name="Fujino Y."/>
            <person name="Nagayoshi Y."/>
            <person name="Ohshima T."/>
            <person name="Ogata S."/>
        </authorList>
    </citation>
    <scope>NUCLEOTIDE SEQUENCE [LARGE SCALE GENOMIC DNA]</scope>
    <source>
        <strain evidence="2 3">ATCC 31255</strain>
    </source>
</reference>
<keyword evidence="1" id="KW-0812">Transmembrane</keyword>
<organism evidence="2 3">
    <name type="scientific">Streptomyces laurentii</name>
    <dbReference type="NCBI Taxonomy" id="39478"/>
    <lineage>
        <taxon>Bacteria</taxon>
        <taxon>Bacillati</taxon>
        <taxon>Actinomycetota</taxon>
        <taxon>Actinomycetes</taxon>
        <taxon>Kitasatosporales</taxon>
        <taxon>Streptomycetaceae</taxon>
        <taxon>Streptomyces</taxon>
    </lineage>
</organism>
<dbReference type="KEGG" id="slau:SLA_6249"/>
<feature type="transmembrane region" description="Helical" evidence="1">
    <location>
        <begin position="89"/>
        <end position="110"/>
    </location>
</feature>
<proteinExistence type="predicted"/>
<keyword evidence="1" id="KW-0472">Membrane</keyword>
<accession>A0A169PAN9</accession>
<dbReference type="InterPro" id="IPR009324">
    <property type="entry name" value="DUF981"/>
</dbReference>
<protein>
    <recommendedName>
        <fullName evidence="4">Integral membrane protein</fullName>
    </recommendedName>
</protein>
<sequence length="239" mass="25204">MNTALTVLAAGLKIDWAKMPTYNTIMSLCAGAGLLLVVALGWMLLTDRPVVPDAWAIGFGTLGLILFATGLHMTLTWPLAGQGFPFDNVIFGEPALGFGVLLLFASFFLWKRGGVVSSGADRGRSVSALAAPVSLLVFGLGLACFAIAAAGWHYTLFAAPPEEPISGEFADYPMLEAGFMSSLYVLTGIGAVLFPFVLRTRGGAMAWVAGVCWTIAGLAFLLFGALNYFTHIGLIVNTM</sequence>
<evidence type="ECO:0000313" key="3">
    <source>
        <dbReference type="Proteomes" id="UP000217676"/>
    </source>
</evidence>